<protein>
    <submittedName>
        <fullName evidence="1">Uncharacterized protein</fullName>
    </submittedName>
</protein>
<gene>
    <name evidence="1" type="ORF">FHS32_000698</name>
</gene>
<accession>A0A7W8BIJ9</accession>
<dbReference type="EMBL" id="JACHJE010000002">
    <property type="protein sequence ID" value="MBB5123970.1"/>
    <property type="molecule type" value="Genomic_DNA"/>
</dbReference>
<comment type="caution">
    <text evidence="1">The sequence shown here is derived from an EMBL/GenBank/DDBJ whole genome shotgun (WGS) entry which is preliminary data.</text>
</comment>
<sequence>MRHATSEDAAELKRRAERLRECACEARALARRLGPYLDDAAKKAAPRAADFRTGNDANALWQGPFADECTARLQQRQRTLNGMGDALPADATRWEPYVHGRIQVNGEGQLIAEYDELVPGSSVEITGDVRRVTDVEYRTHVVMERVPEETKEETGAQAGE</sequence>
<reference evidence="1 2" key="1">
    <citation type="submission" date="2020-08" db="EMBL/GenBank/DDBJ databases">
        <title>Genomic Encyclopedia of Type Strains, Phase III (KMG-III): the genomes of soil and plant-associated and newly described type strains.</title>
        <authorList>
            <person name="Whitman W."/>
        </authorList>
    </citation>
    <scope>NUCLEOTIDE SEQUENCE [LARGE SCALE GENOMIC DNA]</scope>
    <source>
        <strain evidence="1 2">CECT 3226</strain>
    </source>
</reference>
<dbReference type="AlphaFoldDB" id="A0A7W8BIJ9"/>
<dbReference type="Proteomes" id="UP000568022">
    <property type="component" value="Unassembled WGS sequence"/>
</dbReference>
<evidence type="ECO:0000313" key="2">
    <source>
        <dbReference type="Proteomes" id="UP000568022"/>
    </source>
</evidence>
<name>A0A7W8BIJ9_9ACTN</name>
<proteinExistence type="predicted"/>
<evidence type="ECO:0000313" key="1">
    <source>
        <dbReference type="EMBL" id="MBB5123970.1"/>
    </source>
</evidence>
<organism evidence="1 2">
    <name type="scientific">Streptomyces griseoloalbus</name>
    <dbReference type="NCBI Taxonomy" id="67303"/>
    <lineage>
        <taxon>Bacteria</taxon>
        <taxon>Bacillati</taxon>
        <taxon>Actinomycetota</taxon>
        <taxon>Actinomycetes</taxon>
        <taxon>Kitasatosporales</taxon>
        <taxon>Streptomycetaceae</taxon>
        <taxon>Streptomyces</taxon>
    </lineage>
</organism>
<keyword evidence="2" id="KW-1185">Reference proteome</keyword>